<evidence type="ECO:0000313" key="3">
    <source>
        <dbReference type="Proteomes" id="UP001156102"/>
    </source>
</evidence>
<dbReference type="InterPro" id="IPR050855">
    <property type="entry name" value="NDM-1-like"/>
</dbReference>
<dbReference type="SUPFAM" id="SSF56281">
    <property type="entry name" value="Metallo-hydrolase/oxidoreductase"/>
    <property type="match status" value="1"/>
</dbReference>
<dbReference type="PANTHER" id="PTHR42951">
    <property type="entry name" value="METALLO-BETA-LACTAMASE DOMAIN-CONTAINING"/>
    <property type="match status" value="1"/>
</dbReference>
<dbReference type="RefSeq" id="WP_254759875.1">
    <property type="nucleotide sequence ID" value="NZ_JANCLT010000008.1"/>
</dbReference>
<dbReference type="Pfam" id="PF00753">
    <property type="entry name" value="Lactamase_B"/>
    <property type="match status" value="1"/>
</dbReference>
<gene>
    <name evidence="2" type="ORF">NK662_15630</name>
</gene>
<organism evidence="2 3">
    <name type="scientific">Ectobacillus ponti</name>
    <dbReference type="NCBI Taxonomy" id="2961894"/>
    <lineage>
        <taxon>Bacteria</taxon>
        <taxon>Bacillati</taxon>
        <taxon>Bacillota</taxon>
        <taxon>Bacilli</taxon>
        <taxon>Bacillales</taxon>
        <taxon>Bacillaceae</taxon>
        <taxon>Ectobacillus</taxon>
    </lineage>
</organism>
<accession>A0AA42BQJ6</accession>
<feature type="domain" description="Metallo-beta-lactamase" evidence="1">
    <location>
        <begin position="23"/>
        <end position="222"/>
    </location>
</feature>
<comment type="caution">
    <text evidence="2">The sequence shown here is derived from an EMBL/GenBank/DDBJ whole genome shotgun (WGS) entry which is preliminary data.</text>
</comment>
<evidence type="ECO:0000259" key="1">
    <source>
        <dbReference type="SMART" id="SM00849"/>
    </source>
</evidence>
<sequence length="289" mass="32690">MQEIHRIGRHFWYMTPVSETDRPILGMVVGKSRTLMIDAGNSEAHAQLFIRELEKQGMPQPSFVALTHWHWDHIFGLSGLGDIVSISSALTKIEMEKLLPLSWSDEALAERVAAGTEIEFCATAIGHEFPNERNIEIVLPSLTFEGRLEIDLGGVTCVLQQVGGDHAADSVVVYVPQEKLLFLGDCMYQDIFSPPANYTVKRTLDLLDTLEAFEADTYVISHWKPISKEEFRREVSIMRHAARITEECQGRLEAMKQAYQQCAGRELEEDEEEILEYFANGYARGQAQN</sequence>
<dbReference type="PANTHER" id="PTHR42951:SF4">
    <property type="entry name" value="ACYL-COENZYME A THIOESTERASE MBLAC2"/>
    <property type="match status" value="1"/>
</dbReference>
<evidence type="ECO:0000313" key="2">
    <source>
        <dbReference type="EMBL" id="MCP8969957.1"/>
    </source>
</evidence>
<name>A0AA42BQJ6_9BACI</name>
<dbReference type="SMART" id="SM00849">
    <property type="entry name" value="Lactamase_B"/>
    <property type="match status" value="1"/>
</dbReference>
<dbReference type="Gene3D" id="3.60.15.10">
    <property type="entry name" value="Ribonuclease Z/Hydroxyacylglutathione hydrolase-like"/>
    <property type="match status" value="1"/>
</dbReference>
<reference evidence="2" key="1">
    <citation type="submission" date="2022-07" db="EMBL/GenBank/DDBJ databases">
        <authorList>
            <person name="Li W.-J."/>
            <person name="Deng Q.-Q."/>
        </authorList>
    </citation>
    <scope>NUCLEOTIDE SEQUENCE</scope>
    <source>
        <strain evidence="2">SYSU M60031</strain>
    </source>
</reference>
<dbReference type="AlphaFoldDB" id="A0AA42BQJ6"/>
<protein>
    <submittedName>
        <fullName evidence="2">MBL fold metallo-hydrolase</fullName>
    </submittedName>
</protein>
<proteinExistence type="predicted"/>
<dbReference type="InterPro" id="IPR036866">
    <property type="entry name" value="RibonucZ/Hydroxyglut_hydro"/>
</dbReference>
<dbReference type="Proteomes" id="UP001156102">
    <property type="component" value="Unassembled WGS sequence"/>
</dbReference>
<dbReference type="InterPro" id="IPR001279">
    <property type="entry name" value="Metallo-B-lactamas"/>
</dbReference>
<keyword evidence="3" id="KW-1185">Reference proteome</keyword>
<dbReference type="EMBL" id="JANCLT010000008">
    <property type="protein sequence ID" value="MCP8969957.1"/>
    <property type="molecule type" value="Genomic_DNA"/>
</dbReference>